<dbReference type="GO" id="GO:0004252">
    <property type="term" value="F:serine-type endopeptidase activity"/>
    <property type="evidence" value="ECO:0007669"/>
    <property type="project" value="InterPro"/>
</dbReference>
<protein>
    <submittedName>
        <fullName evidence="7">Subtilase family protein</fullName>
    </submittedName>
</protein>
<dbReference type="InterPro" id="IPR023827">
    <property type="entry name" value="Peptidase_S8_Asp-AS"/>
</dbReference>
<keyword evidence="8" id="KW-1185">Reference proteome</keyword>
<dbReference type="PROSITE" id="PS51892">
    <property type="entry name" value="SUBTILASE"/>
    <property type="match status" value="1"/>
</dbReference>
<dbReference type="PANTHER" id="PTHR43806:SF11">
    <property type="entry name" value="CEREVISIN-RELATED"/>
    <property type="match status" value="1"/>
</dbReference>
<dbReference type="InterPro" id="IPR000209">
    <property type="entry name" value="Peptidase_S8/S53_dom"/>
</dbReference>
<comment type="similarity">
    <text evidence="1 5">Belongs to the peptidase S8 family.</text>
</comment>
<dbReference type="Gene3D" id="2.60.120.1290">
    <property type="match status" value="1"/>
</dbReference>
<dbReference type="EMBL" id="FRCP01000012">
    <property type="protein sequence ID" value="SHM55966.1"/>
    <property type="molecule type" value="Genomic_DNA"/>
</dbReference>
<accession>A0A1M7JSH3</accession>
<reference evidence="7 8" key="1">
    <citation type="submission" date="2016-11" db="EMBL/GenBank/DDBJ databases">
        <authorList>
            <person name="Jaros S."/>
            <person name="Januszkiewicz K."/>
            <person name="Wedrychowicz H."/>
        </authorList>
    </citation>
    <scope>NUCLEOTIDE SEQUENCE [LARGE SCALE GENOMIC DNA]</scope>
    <source>
        <strain evidence="7 8">DSM 15930</strain>
    </source>
</reference>
<dbReference type="PANTHER" id="PTHR43806">
    <property type="entry name" value="PEPTIDASE S8"/>
    <property type="match status" value="1"/>
</dbReference>
<dbReference type="InterPro" id="IPR034045">
    <property type="entry name" value="Pep_S8_CspA-like"/>
</dbReference>
<keyword evidence="3" id="KW-0378">Hydrolase</keyword>
<dbReference type="PRINTS" id="PR00723">
    <property type="entry name" value="SUBTILISIN"/>
</dbReference>
<dbReference type="OrthoDB" id="9762689at2"/>
<dbReference type="STRING" id="1120996.SAMN02746066_02387"/>
<name>A0A1M7JSH3_9FIRM</name>
<dbReference type="AlphaFoldDB" id="A0A1M7JSH3"/>
<dbReference type="Pfam" id="PF00082">
    <property type="entry name" value="Peptidase_S8"/>
    <property type="match status" value="2"/>
</dbReference>
<feature type="domain" description="Peptidase S8/S53" evidence="6">
    <location>
        <begin position="426"/>
        <end position="549"/>
    </location>
</feature>
<dbReference type="Proteomes" id="UP000184038">
    <property type="component" value="Unassembled WGS sequence"/>
</dbReference>
<evidence type="ECO:0000256" key="5">
    <source>
        <dbReference type="PROSITE-ProRule" id="PRU01240"/>
    </source>
</evidence>
<dbReference type="CDD" id="cd07478">
    <property type="entry name" value="Peptidases_S8_CspA-like"/>
    <property type="match status" value="1"/>
</dbReference>
<dbReference type="PIRSF" id="PIRSF037894">
    <property type="entry name" value="Subtilisin_rel_CspABC"/>
    <property type="match status" value="1"/>
</dbReference>
<keyword evidence="2" id="KW-0645">Protease</keyword>
<gene>
    <name evidence="7" type="ORF">SAMN02746066_02387</name>
</gene>
<dbReference type="InterPro" id="IPR036852">
    <property type="entry name" value="Peptidase_S8/S53_dom_sf"/>
</dbReference>
<evidence type="ECO:0000256" key="4">
    <source>
        <dbReference type="ARBA" id="ARBA00022825"/>
    </source>
</evidence>
<dbReference type="InterPro" id="IPR050131">
    <property type="entry name" value="Peptidase_S8_subtilisin-like"/>
</dbReference>
<dbReference type="GO" id="GO:0006508">
    <property type="term" value="P:proteolysis"/>
    <property type="evidence" value="ECO:0007669"/>
    <property type="project" value="UniProtKB-KW"/>
</dbReference>
<dbReference type="InterPro" id="IPR015500">
    <property type="entry name" value="Peptidase_S8_subtilisin-rel"/>
</dbReference>
<evidence type="ECO:0000313" key="8">
    <source>
        <dbReference type="Proteomes" id="UP000184038"/>
    </source>
</evidence>
<proteinExistence type="inferred from homology"/>
<organism evidence="7 8">
    <name type="scientific">Anaerosporobacter mobilis DSM 15930</name>
    <dbReference type="NCBI Taxonomy" id="1120996"/>
    <lineage>
        <taxon>Bacteria</taxon>
        <taxon>Bacillati</taxon>
        <taxon>Bacillota</taxon>
        <taxon>Clostridia</taxon>
        <taxon>Lachnospirales</taxon>
        <taxon>Lachnospiraceae</taxon>
        <taxon>Anaerosporobacter</taxon>
    </lineage>
</organism>
<dbReference type="RefSeq" id="WP_073287938.1">
    <property type="nucleotide sequence ID" value="NZ_FRCP01000012.1"/>
</dbReference>
<evidence type="ECO:0000256" key="1">
    <source>
        <dbReference type="ARBA" id="ARBA00011073"/>
    </source>
</evidence>
<dbReference type="Gene3D" id="3.40.50.200">
    <property type="entry name" value="Peptidase S8/S53 domain"/>
    <property type="match status" value="1"/>
</dbReference>
<sequence>MNERERYKITSNDYADIIIEFSRYKGQYDPSNMTILNERYAIIHIPVDELSKDSINKYEYEGFPSCLDLASTVDLEASGVLRVQQVPYLGLRGNNVLVGIIDTGINYMHPAFLHADGTTRISSIWDQTIESEDSYPPGFYYGTEYSREQINLALQSNNPLDVVPSTDTNGHGTMLAGVAAGTESNKEGFSGVVPESDLIVVKLKEAKTFTKSFFLIPEDALCYQETDVILAARYLLEYASRIKRPIAICIGLGTNQGGHDYKGVLSSIVSRYSEYAGVGIITSAGNELNLGHHFYGVVERNSAGVIAELNVGVTRPSFSLELWSSVPSSLTAEIISPTGESLISPPTRIIETRRKDFLFENTTIWVNNISLESQTGDQLILFRLQNPSAGVWRFRITSRVPIDSAFHMWLPSKGFIPEDTLFLKPNPDTIVQSPGNADYFITVGAYNTENNSIYVNSSRGPTRLGTLRPDFCAPGVNILGPNLEKSYTTGTGTGLAAAHVTGLAAMLLEWGIVRGNFTNMATPEIKTLLIRGAVQESGIAYPNNSWGYGRVNIYNSFQSLIDRE</sequence>
<evidence type="ECO:0000259" key="6">
    <source>
        <dbReference type="Pfam" id="PF00082"/>
    </source>
</evidence>
<evidence type="ECO:0000256" key="2">
    <source>
        <dbReference type="ARBA" id="ARBA00022670"/>
    </source>
</evidence>
<evidence type="ECO:0000256" key="3">
    <source>
        <dbReference type="ARBA" id="ARBA00022801"/>
    </source>
</evidence>
<dbReference type="PROSITE" id="PS00136">
    <property type="entry name" value="SUBTILASE_ASP"/>
    <property type="match status" value="1"/>
</dbReference>
<comment type="caution">
    <text evidence="5">Lacks conserved residue(s) required for the propagation of feature annotation.</text>
</comment>
<evidence type="ECO:0000313" key="7">
    <source>
        <dbReference type="EMBL" id="SHM55966.1"/>
    </source>
</evidence>
<keyword evidence="4" id="KW-0720">Serine protease</keyword>
<dbReference type="SUPFAM" id="SSF52743">
    <property type="entry name" value="Subtilisin-like"/>
    <property type="match status" value="1"/>
</dbReference>
<dbReference type="InterPro" id="IPR017310">
    <property type="entry name" value="Pept_S8A_subtilisin_clostridia"/>
</dbReference>
<feature type="domain" description="Peptidase S8/S53" evidence="6">
    <location>
        <begin position="93"/>
        <end position="287"/>
    </location>
</feature>